<name>A0A9W6IUP9_9HYPH</name>
<dbReference type="GO" id="GO:0046872">
    <property type="term" value="F:metal ion binding"/>
    <property type="evidence" value="ECO:0007669"/>
    <property type="project" value="UniProtKB-KW"/>
</dbReference>
<organism evidence="13 16">
    <name type="scientific">Methylopila capsulata</name>
    <dbReference type="NCBI Taxonomy" id="61654"/>
    <lineage>
        <taxon>Bacteria</taxon>
        <taxon>Pseudomonadati</taxon>
        <taxon>Pseudomonadota</taxon>
        <taxon>Alphaproteobacteria</taxon>
        <taxon>Hyphomicrobiales</taxon>
        <taxon>Methylopilaceae</taxon>
        <taxon>Methylopila</taxon>
    </lineage>
</organism>
<keyword evidence="8 12" id="KW-0378">Hydrolase</keyword>
<evidence type="ECO:0000256" key="2">
    <source>
        <dbReference type="ARBA" id="ARBA00002923"/>
    </source>
</evidence>
<dbReference type="GO" id="GO:0009245">
    <property type="term" value="P:lipid A biosynthetic process"/>
    <property type="evidence" value="ECO:0007669"/>
    <property type="project" value="UniProtKB-UniRule"/>
</dbReference>
<evidence type="ECO:0000256" key="1">
    <source>
        <dbReference type="ARBA" id="ARBA00001947"/>
    </source>
</evidence>
<dbReference type="GO" id="GO:0016020">
    <property type="term" value="C:membrane"/>
    <property type="evidence" value="ECO:0007669"/>
    <property type="project" value="GOC"/>
</dbReference>
<dbReference type="InterPro" id="IPR011334">
    <property type="entry name" value="UDP-acyl_GlcNac_deAcase_C"/>
</dbReference>
<evidence type="ECO:0000256" key="9">
    <source>
        <dbReference type="ARBA" id="ARBA00022833"/>
    </source>
</evidence>
<dbReference type="Pfam" id="PF03331">
    <property type="entry name" value="LpxC"/>
    <property type="match status" value="1"/>
</dbReference>
<dbReference type="EMBL" id="BSFF01000002">
    <property type="protein sequence ID" value="GLK55446.1"/>
    <property type="molecule type" value="Genomic_DNA"/>
</dbReference>
<evidence type="ECO:0000256" key="5">
    <source>
        <dbReference type="ARBA" id="ARBA00022516"/>
    </source>
</evidence>
<sequence length="304" mass="32701">MTASGLPRRAATLGAAFDCAGEGIHTGVRSEVRVTPAVAGRGIVFRRAVGSGVAEVPALWTHRRSRPLCTALQVGEGPLVRTVEHLLAALTAMRIDDAVVEIVGEELPIFDGSAAPWCAMIRTAGRVEHDAPRRYLRVLKPVEHVNGMRRLTIEPADAHLLSVHIELNHFGPLDWSGPVTPETFERELAPSRSFGRVTWTIPGKIRGLWPFGEPLLRGATTKNTAALWKNTAIGGLRMPDEPVRHRALDLVGDLALAGLPLLGRVTAAHPGHEHNYALLAALMRDPTAWDVATLDADGPPRAAA</sequence>
<evidence type="ECO:0000256" key="3">
    <source>
        <dbReference type="ARBA" id="ARBA00005002"/>
    </source>
</evidence>
<evidence type="ECO:0000256" key="7">
    <source>
        <dbReference type="ARBA" id="ARBA00022723"/>
    </source>
</evidence>
<dbReference type="RefSeq" id="WP_204948611.1">
    <property type="nucleotide sequence ID" value="NZ_BSFF01000002.1"/>
</dbReference>
<dbReference type="AlphaFoldDB" id="A0A9W6IUP9"/>
<reference evidence="13" key="3">
    <citation type="submission" date="2023-01" db="EMBL/GenBank/DDBJ databases">
        <authorList>
            <person name="Sun Q."/>
            <person name="Evtushenko L."/>
        </authorList>
    </citation>
    <scope>NUCLEOTIDE SEQUENCE</scope>
    <source>
        <strain evidence="13">VKM B-1606</strain>
    </source>
</reference>
<comment type="cofactor">
    <cofactor evidence="1 12">
        <name>Zn(2+)</name>
        <dbReference type="ChEBI" id="CHEBI:29105"/>
    </cofactor>
</comment>
<dbReference type="EC" id="3.5.1.108" evidence="4 12"/>
<evidence type="ECO:0000313" key="13">
    <source>
        <dbReference type="EMBL" id="GLK55446.1"/>
    </source>
</evidence>
<comment type="caution">
    <text evidence="13">The sequence shown here is derived from an EMBL/GenBank/DDBJ whole genome shotgun (WGS) entry which is preliminary data.</text>
</comment>
<evidence type="ECO:0000256" key="6">
    <source>
        <dbReference type="ARBA" id="ARBA00022556"/>
    </source>
</evidence>
<protein>
    <recommendedName>
        <fullName evidence="4 12">UDP-3-O-acyl-N-acetylglucosamine deacetylase</fullName>
        <shortName evidence="12">UDP-3-O-acyl-GlcNAc deacetylase</shortName>
        <ecNumber evidence="4 12">3.5.1.108</ecNumber>
    </recommendedName>
    <alternativeName>
        <fullName evidence="12">UDP-3-O-[R-3-hydroxymyristoyl]-N-acetylglucosamine deacetylase</fullName>
    </alternativeName>
</protein>
<dbReference type="InterPro" id="IPR004463">
    <property type="entry name" value="UDP-acyl_GlcNac_deAcase"/>
</dbReference>
<evidence type="ECO:0000256" key="4">
    <source>
        <dbReference type="ARBA" id="ARBA00012745"/>
    </source>
</evidence>
<dbReference type="InterPro" id="IPR020568">
    <property type="entry name" value="Ribosomal_Su5_D2-typ_SF"/>
</dbReference>
<evidence type="ECO:0000313" key="14">
    <source>
        <dbReference type="EMBL" id="MBM7850154.1"/>
    </source>
</evidence>
<gene>
    <name evidence="13" type="primary">wcbS</name>
    <name evidence="12" type="synonym">lpxC</name>
    <name evidence="13" type="ORF">GCM10008170_14650</name>
    <name evidence="14" type="ORF">JOD31_000366</name>
</gene>
<evidence type="ECO:0000256" key="10">
    <source>
        <dbReference type="ARBA" id="ARBA00023098"/>
    </source>
</evidence>
<dbReference type="GO" id="GO:0103117">
    <property type="term" value="F:UDP-3-O-acyl-N-acetylglucosamine deacetylase activity"/>
    <property type="evidence" value="ECO:0007669"/>
    <property type="project" value="UniProtKB-UniRule"/>
</dbReference>
<comment type="pathway">
    <text evidence="3 12">Glycolipid biosynthesis; lipid IV(A) biosynthesis; lipid IV(A) from (3R)-3-hydroxytetradecanoyl-[acyl-carrier-protein] and UDP-N-acetyl-alpha-D-glucosamine: step 2/6.</text>
</comment>
<evidence type="ECO:0000256" key="11">
    <source>
        <dbReference type="ARBA" id="ARBA00024535"/>
    </source>
</evidence>
<keyword evidence="15" id="KW-1185">Reference proteome</keyword>
<accession>A0A9W6IUP9</accession>
<dbReference type="Gene3D" id="3.30.1700.10">
    <property type="entry name" value="lpxc deacetylase, domain 2"/>
    <property type="match status" value="1"/>
</dbReference>
<feature type="binding site" evidence="12">
    <location>
        <position position="249"/>
    </location>
    <ligand>
        <name>Zn(2+)</name>
        <dbReference type="ChEBI" id="CHEBI:29105"/>
    </ligand>
</feature>
<feature type="active site" description="Proton donor" evidence="12">
    <location>
        <position position="272"/>
    </location>
</feature>
<keyword evidence="10 12" id="KW-0443">Lipid metabolism</keyword>
<reference evidence="13" key="1">
    <citation type="journal article" date="2014" name="Int. J. Syst. Evol. Microbiol.">
        <title>Complete genome sequence of Corynebacterium casei LMG S-19264T (=DSM 44701T), isolated from a smear-ripened cheese.</title>
        <authorList>
            <consortium name="US DOE Joint Genome Institute (JGI-PGF)"/>
            <person name="Walter F."/>
            <person name="Albersmeier A."/>
            <person name="Kalinowski J."/>
            <person name="Ruckert C."/>
        </authorList>
    </citation>
    <scope>NUCLEOTIDE SEQUENCE</scope>
    <source>
        <strain evidence="13">VKM B-1606</strain>
    </source>
</reference>
<keyword evidence="7 12" id="KW-0479">Metal-binding</keyword>
<comment type="catalytic activity">
    <reaction evidence="11 12">
        <text>a UDP-3-O-[(3R)-3-hydroxyacyl]-N-acetyl-alpha-D-glucosamine + H2O = a UDP-3-O-[(3R)-3-hydroxyacyl]-alpha-D-glucosamine + acetate</text>
        <dbReference type="Rhea" id="RHEA:67816"/>
        <dbReference type="ChEBI" id="CHEBI:15377"/>
        <dbReference type="ChEBI" id="CHEBI:30089"/>
        <dbReference type="ChEBI" id="CHEBI:137740"/>
        <dbReference type="ChEBI" id="CHEBI:173225"/>
        <dbReference type="EC" id="3.5.1.108"/>
    </reaction>
</comment>
<dbReference type="EMBL" id="JAFBCY010000001">
    <property type="protein sequence ID" value="MBM7850154.1"/>
    <property type="molecule type" value="Genomic_DNA"/>
</dbReference>
<dbReference type="Proteomes" id="UP000758856">
    <property type="component" value="Unassembled WGS sequence"/>
</dbReference>
<comment type="function">
    <text evidence="2 12">Catalyzes the hydrolysis of UDP-3-O-myristoyl-N-acetylglucosamine to form UDP-3-O-myristoylglucosamine and acetate, the committed step in lipid A biosynthesis.</text>
</comment>
<evidence type="ECO:0000256" key="12">
    <source>
        <dbReference type="HAMAP-Rule" id="MF_00388"/>
    </source>
</evidence>
<evidence type="ECO:0000313" key="15">
    <source>
        <dbReference type="Proteomes" id="UP000758856"/>
    </source>
</evidence>
<reference evidence="14 15" key="2">
    <citation type="submission" date="2021-01" db="EMBL/GenBank/DDBJ databases">
        <title>Genomic Encyclopedia of Type Strains, Phase IV (KMG-IV): sequencing the most valuable type-strain genomes for metagenomic binning, comparative biology and taxonomic classification.</title>
        <authorList>
            <person name="Goeker M."/>
        </authorList>
    </citation>
    <scope>NUCLEOTIDE SEQUENCE [LARGE SCALE GENOMIC DNA]</scope>
    <source>
        <strain evidence="14 15">DSM 6130</strain>
    </source>
</reference>
<dbReference type="SUPFAM" id="SSF54211">
    <property type="entry name" value="Ribosomal protein S5 domain 2-like"/>
    <property type="match status" value="2"/>
</dbReference>
<dbReference type="PANTHER" id="PTHR33694">
    <property type="entry name" value="UDP-3-O-ACYL-N-ACETYLGLUCOSAMINE DEACETYLASE 1, MITOCHONDRIAL-RELATED"/>
    <property type="match status" value="1"/>
</dbReference>
<feature type="binding site" evidence="12">
    <location>
        <position position="245"/>
    </location>
    <ligand>
        <name>Zn(2+)</name>
        <dbReference type="ChEBI" id="CHEBI:29105"/>
    </ligand>
</feature>
<evidence type="ECO:0000256" key="8">
    <source>
        <dbReference type="ARBA" id="ARBA00022801"/>
    </source>
</evidence>
<proteinExistence type="inferred from homology"/>
<keyword evidence="5 12" id="KW-0444">Lipid biosynthesis</keyword>
<keyword evidence="6 12" id="KW-0441">Lipid A biosynthesis</keyword>
<dbReference type="PANTHER" id="PTHR33694:SF1">
    <property type="entry name" value="UDP-3-O-ACYL-N-ACETYLGLUCOSAMINE DEACETYLASE 1, MITOCHONDRIAL-RELATED"/>
    <property type="match status" value="1"/>
</dbReference>
<feature type="binding site" evidence="12">
    <location>
        <position position="85"/>
    </location>
    <ligand>
        <name>Zn(2+)</name>
        <dbReference type="ChEBI" id="CHEBI:29105"/>
    </ligand>
</feature>
<dbReference type="Gene3D" id="3.30.230.20">
    <property type="entry name" value="lpxc deacetylase, domain 1"/>
    <property type="match status" value="1"/>
</dbReference>
<evidence type="ECO:0000313" key="16">
    <source>
        <dbReference type="Proteomes" id="UP001143400"/>
    </source>
</evidence>
<dbReference type="InterPro" id="IPR015870">
    <property type="entry name" value="UDP-acyl_N-AcGlcN_deAcase_N"/>
</dbReference>
<keyword evidence="9 12" id="KW-0862">Zinc</keyword>
<dbReference type="HAMAP" id="MF_00388">
    <property type="entry name" value="LpxC"/>
    <property type="match status" value="1"/>
</dbReference>
<dbReference type="Proteomes" id="UP001143400">
    <property type="component" value="Unassembled WGS sequence"/>
</dbReference>
<comment type="similarity">
    <text evidence="12">Belongs to the LpxC family.</text>
</comment>